<dbReference type="InterPro" id="IPR049371">
    <property type="entry name" value="GspD-like_N0"/>
</dbReference>
<evidence type="ECO:0000259" key="13">
    <source>
        <dbReference type="Pfam" id="PF03958"/>
    </source>
</evidence>
<evidence type="ECO:0000313" key="15">
    <source>
        <dbReference type="EMBL" id="PVM88813.1"/>
    </source>
</evidence>
<evidence type="ECO:0000259" key="14">
    <source>
        <dbReference type="Pfam" id="PF21305"/>
    </source>
</evidence>
<feature type="domain" description="GspD-like N0" evidence="14">
    <location>
        <begin position="45"/>
        <end position="111"/>
    </location>
</feature>
<dbReference type="Gene3D" id="3.30.1370.120">
    <property type="match status" value="2"/>
</dbReference>
<protein>
    <submittedName>
        <fullName evidence="15">Type II secretion system protein GspD</fullName>
    </submittedName>
</protein>
<dbReference type="Pfam" id="PF03958">
    <property type="entry name" value="Secretin_N"/>
    <property type="match status" value="1"/>
</dbReference>
<evidence type="ECO:0000256" key="4">
    <source>
        <dbReference type="ARBA" id="ARBA00022452"/>
    </source>
</evidence>
<keyword evidence="6" id="KW-0732">Signal</keyword>
<dbReference type="Pfam" id="PF21305">
    <property type="entry name" value="type_II_gspD_N0"/>
    <property type="match status" value="1"/>
</dbReference>
<evidence type="ECO:0000256" key="6">
    <source>
        <dbReference type="ARBA" id="ARBA00022729"/>
    </source>
</evidence>
<keyword evidence="8" id="KW-0472">Membrane</keyword>
<dbReference type="PANTHER" id="PTHR30332">
    <property type="entry name" value="PROBABLE GENERAL SECRETION PATHWAY PROTEIN D"/>
    <property type="match status" value="1"/>
</dbReference>
<evidence type="ECO:0000256" key="1">
    <source>
        <dbReference type="ARBA" id="ARBA00004442"/>
    </source>
</evidence>
<organism evidence="15 16">
    <name type="scientific">Caulobacter radicis</name>
    <dbReference type="NCBI Taxonomy" id="2172650"/>
    <lineage>
        <taxon>Bacteria</taxon>
        <taxon>Pseudomonadati</taxon>
        <taxon>Pseudomonadota</taxon>
        <taxon>Alphaproteobacteria</taxon>
        <taxon>Caulobacterales</taxon>
        <taxon>Caulobacteraceae</taxon>
        <taxon>Caulobacter</taxon>
    </lineage>
</organism>
<reference evidence="15 16" key="1">
    <citation type="submission" date="2018-04" db="EMBL/GenBank/DDBJ databases">
        <title>The genome sequence of Caulobacter sp. 736.</title>
        <authorList>
            <person name="Gao J."/>
            <person name="Sun J."/>
        </authorList>
    </citation>
    <scope>NUCLEOTIDE SEQUENCE [LARGE SCALE GENOMIC DNA]</scope>
    <source>
        <strain evidence="15 16">736</strain>
    </source>
</reference>
<name>A0A2T9JYW0_9CAUL</name>
<keyword evidence="5" id="KW-0812">Transmembrane</keyword>
<keyword evidence="16" id="KW-1185">Reference proteome</keyword>
<gene>
    <name evidence="15" type="primary">gspD</name>
    <name evidence="15" type="ORF">DDF65_01310</name>
</gene>
<keyword evidence="3 10" id="KW-0813">Transport</keyword>
<dbReference type="GO" id="GO:0015628">
    <property type="term" value="P:protein secretion by the type II secretion system"/>
    <property type="evidence" value="ECO:0007669"/>
    <property type="project" value="InterPro"/>
</dbReference>
<sequence>MGRGVKRLKYSTAAIWLALAPVVAGVSAPGVAWSQGRAETYTFAFRDADIAQVIEEILGSTLGVAYTLDPAINGKMSFRIEQRLTRAQLYEALEATLAASDIVLVREGDNVRVTPRAKARSGGAIRTAGDGSRSRRAGYDVLAVPVSFVAPSEVAKALEAMSGADTVLYVNDKQGLIILGGLGSEIDAALETIKVFDRSAFEGSRIRWFELRQVSASTAASELERLLQAGGMTAVTLVPLKRLNGLVALARTSQALDEIGAWVRRLDVVAPDAGSSLWVYRPRNVAAETLGATLASAFGAEAAFAGSSASNSSSTLSASSSSMIGGASGGMSMGGGTTAPTIAPSSGGARVTAGSEGEDGVRISVNKDSNTLLIFASQSRWLQMQKILAEIDRPAGQVMIEASILEVTLNNDLQFGVDWQTLGASGKLTASSIYNESGAVAPTYPGFSITYLTGDIKAAISALGSKTDVEVVSAPKIVTLDNKSATLQVGDQVPIVTQSSQNTTGENAALINTVDYRNTGVILNVTPRITGDNRIVLEVAQEVSSVARTVTSGIDSPTIQQRKLESTLAIADGAVVALGGMISRTRTRNEAGVPGLRSVPGIGSLFKSQSRDESRTELIVLLTARIITDPAGAERTMQDLYADLRELRARGLLPDGR</sequence>
<feature type="domain" description="NolW-like" evidence="13">
    <location>
        <begin position="279"/>
        <end position="397"/>
    </location>
</feature>
<evidence type="ECO:0000256" key="8">
    <source>
        <dbReference type="ARBA" id="ARBA00023136"/>
    </source>
</evidence>
<evidence type="ECO:0000256" key="11">
    <source>
        <dbReference type="SAM" id="MobiDB-lite"/>
    </source>
</evidence>
<dbReference type="Proteomes" id="UP000244913">
    <property type="component" value="Unassembled WGS sequence"/>
</dbReference>
<evidence type="ECO:0000256" key="3">
    <source>
        <dbReference type="ARBA" id="ARBA00022448"/>
    </source>
</evidence>
<proteinExistence type="inferred from homology"/>
<evidence type="ECO:0000256" key="5">
    <source>
        <dbReference type="ARBA" id="ARBA00022692"/>
    </source>
</evidence>
<dbReference type="PANTHER" id="PTHR30332:SF25">
    <property type="entry name" value="SECRETIN XPSD"/>
    <property type="match status" value="1"/>
</dbReference>
<dbReference type="GO" id="GO:0009279">
    <property type="term" value="C:cell outer membrane"/>
    <property type="evidence" value="ECO:0007669"/>
    <property type="project" value="UniProtKB-SubCell"/>
</dbReference>
<evidence type="ECO:0000256" key="7">
    <source>
        <dbReference type="ARBA" id="ARBA00022927"/>
    </source>
</evidence>
<evidence type="ECO:0000259" key="12">
    <source>
        <dbReference type="Pfam" id="PF00263"/>
    </source>
</evidence>
<dbReference type="NCBIfam" id="TIGR02517">
    <property type="entry name" value="type_II_gspD"/>
    <property type="match status" value="1"/>
</dbReference>
<accession>A0A2T9JYW0</accession>
<comment type="subcellular location">
    <subcellularLocation>
        <location evidence="1 10">Cell outer membrane</location>
    </subcellularLocation>
</comment>
<feature type="domain" description="Type II/III secretion system secretin-like" evidence="12">
    <location>
        <begin position="462"/>
        <end position="627"/>
    </location>
</feature>
<dbReference type="InterPro" id="IPR001775">
    <property type="entry name" value="GspD/PilQ"/>
</dbReference>
<feature type="region of interest" description="Disordered" evidence="11">
    <location>
        <begin position="334"/>
        <end position="357"/>
    </location>
</feature>
<comment type="caution">
    <text evidence="15">The sequence shown here is derived from an EMBL/GenBank/DDBJ whole genome shotgun (WGS) entry which is preliminary data.</text>
</comment>
<keyword evidence="7" id="KW-0653">Protein transport</keyword>
<dbReference type="GO" id="GO:0015627">
    <property type="term" value="C:type II protein secretion system complex"/>
    <property type="evidence" value="ECO:0007669"/>
    <property type="project" value="InterPro"/>
</dbReference>
<comment type="similarity">
    <text evidence="2">Belongs to the bacterial secretin family. GSP D subfamily.</text>
</comment>
<dbReference type="InterPro" id="IPR005644">
    <property type="entry name" value="NolW-like"/>
</dbReference>
<keyword evidence="9" id="KW-0998">Cell outer membrane</keyword>
<dbReference type="InterPro" id="IPR038591">
    <property type="entry name" value="NolW-like_sf"/>
</dbReference>
<dbReference type="Pfam" id="PF00263">
    <property type="entry name" value="Secretin"/>
    <property type="match status" value="1"/>
</dbReference>
<dbReference type="AlphaFoldDB" id="A0A2T9JYW0"/>
<dbReference type="InterPro" id="IPR004846">
    <property type="entry name" value="T2SS/T3SS_dom"/>
</dbReference>
<dbReference type="EMBL" id="QDKP01000007">
    <property type="protein sequence ID" value="PVM88813.1"/>
    <property type="molecule type" value="Genomic_DNA"/>
</dbReference>
<evidence type="ECO:0000256" key="9">
    <source>
        <dbReference type="ARBA" id="ARBA00023237"/>
    </source>
</evidence>
<evidence type="ECO:0000256" key="2">
    <source>
        <dbReference type="ARBA" id="ARBA00006980"/>
    </source>
</evidence>
<evidence type="ECO:0000313" key="16">
    <source>
        <dbReference type="Proteomes" id="UP000244913"/>
    </source>
</evidence>
<keyword evidence="4" id="KW-1134">Transmembrane beta strand</keyword>
<dbReference type="InterPro" id="IPR050810">
    <property type="entry name" value="Bact_Secretion_Sys_Channel"/>
</dbReference>
<dbReference type="InterPro" id="IPR013356">
    <property type="entry name" value="T2SS_GspD"/>
</dbReference>
<dbReference type="PRINTS" id="PR00811">
    <property type="entry name" value="BCTERIALGSPD"/>
</dbReference>
<evidence type="ECO:0000256" key="10">
    <source>
        <dbReference type="RuleBase" id="RU004004"/>
    </source>
</evidence>